<reference evidence="2" key="1">
    <citation type="submission" date="2023-06" db="EMBL/GenBank/DDBJ databases">
        <title>Genome sequence of Nocardioides sp. SOB44.</title>
        <authorList>
            <person name="Zhang G."/>
        </authorList>
    </citation>
    <scope>NUCLEOTIDE SEQUENCE</scope>
    <source>
        <strain evidence="2">SOB44</strain>
    </source>
</reference>
<dbReference type="Pfam" id="PF22483">
    <property type="entry name" value="Mu-transpos_C_2"/>
    <property type="match status" value="1"/>
</dbReference>
<dbReference type="PANTHER" id="PTHR35004">
    <property type="entry name" value="TRANSPOSASE RV3428C-RELATED"/>
    <property type="match status" value="1"/>
</dbReference>
<gene>
    <name evidence="2" type="ORF">QWJ41_20750</name>
</gene>
<comment type="caution">
    <text evidence="2">The sequence shown here is derived from an EMBL/GenBank/DDBJ whole genome shotgun (WGS) entry which is preliminary data.</text>
</comment>
<protein>
    <submittedName>
        <fullName evidence="2">IS21 family transposase</fullName>
    </submittedName>
</protein>
<feature type="non-terminal residue" evidence="2">
    <location>
        <position position="236"/>
    </location>
</feature>
<sequence>MMKLFMFCLRLSHSGKAVHIAYANQSQESFLDGHARAFEALGGVPTGMIRYDNLTPAVIRVALGRERLENPRFVAMRSHYGYDSFFCIPGIDGAHEKGGVEGEIGRFRRRHLTPVPHVGSLAALNAALAAADARDDARRIGARAETVGVAAAREVPLLRPLPETIFDVAAPLSCRVDAKARVCVRQSYYSVPARYAGRRLEVRLGADTIRVLDAGTVIATHVRSLHKGSEDLVLDH</sequence>
<dbReference type="EMBL" id="JAULSC010000067">
    <property type="protein sequence ID" value="MDO3398155.1"/>
    <property type="molecule type" value="Genomic_DNA"/>
</dbReference>
<organism evidence="2 3">
    <name type="scientific">Nocardioides cremeus</name>
    <dbReference type="NCBI Taxonomy" id="3058044"/>
    <lineage>
        <taxon>Bacteria</taxon>
        <taxon>Bacillati</taxon>
        <taxon>Actinomycetota</taxon>
        <taxon>Actinomycetes</taxon>
        <taxon>Propionibacteriales</taxon>
        <taxon>Nocardioidaceae</taxon>
        <taxon>Nocardioides</taxon>
    </lineage>
</organism>
<dbReference type="InterPro" id="IPR054353">
    <property type="entry name" value="IstA-like_C"/>
</dbReference>
<accession>A0ABT8TW21</accession>
<keyword evidence="3" id="KW-1185">Reference proteome</keyword>
<name>A0ABT8TW21_9ACTN</name>
<proteinExistence type="predicted"/>
<evidence type="ECO:0000313" key="3">
    <source>
        <dbReference type="Proteomes" id="UP001168363"/>
    </source>
</evidence>
<dbReference type="Proteomes" id="UP001168363">
    <property type="component" value="Unassembled WGS sequence"/>
</dbReference>
<evidence type="ECO:0000313" key="2">
    <source>
        <dbReference type="EMBL" id="MDO3398155.1"/>
    </source>
</evidence>
<dbReference type="PANTHER" id="PTHR35004:SF7">
    <property type="entry name" value="INTEGRASE PROTEIN"/>
    <property type="match status" value="1"/>
</dbReference>
<feature type="domain" description="Transposase for insertion sequence element IS21-like C-terminal" evidence="1">
    <location>
        <begin position="161"/>
        <end position="229"/>
    </location>
</feature>
<evidence type="ECO:0000259" key="1">
    <source>
        <dbReference type="Pfam" id="PF22483"/>
    </source>
</evidence>